<gene>
    <name evidence="2" type="ORF">F4554_001847</name>
</gene>
<dbReference type="EMBL" id="JACBZH010000001">
    <property type="protein sequence ID" value="NYH89209.1"/>
    <property type="molecule type" value="Genomic_DNA"/>
</dbReference>
<reference evidence="2 3" key="1">
    <citation type="submission" date="2020-07" db="EMBL/GenBank/DDBJ databases">
        <title>Sequencing the genomes of 1000 actinobacteria strains.</title>
        <authorList>
            <person name="Klenk H.-P."/>
        </authorList>
    </citation>
    <scope>NUCLEOTIDE SEQUENCE [LARGE SCALE GENOMIC DNA]</scope>
    <source>
        <strain evidence="2 3">DSM 18448</strain>
    </source>
</reference>
<evidence type="ECO:0000313" key="2">
    <source>
        <dbReference type="EMBL" id="NYH89209.1"/>
    </source>
</evidence>
<dbReference type="Pfam" id="PF08241">
    <property type="entry name" value="Methyltransf_11"/>
    <property type="match status" value="1"/>
</dbReference>
<dbReference type="InterPro" id="IPR013216">
    <property type="entry name" value="Methyltransf_11"/>
</dbReference>
<proteinExistence type="predicted"/>
<protein>
    <submittedName>
        <fullName evidence="2">Ubiquinone/menaquinone biosynthesis C-methylase UbiE</fullName>
    </submittedName>
</protein>
<keyword evidence="2" id="KW-0808">Transferase</keyword>
<dbReference type="AlphaFoldDB" id="A0A852ZHX3"/>
<sequence>MGNLLMRIVDPAFGHPRGILGRLGGRLMARGNAEQERWAVASGELKPGERVLVVGHGPGVGLALAAAAVGATGHVLGVDPSQTMRRMAAARCADELRKGVVELRGGTAEVTGAPEASLDVVISVNNVMLWKVHDGFAELARVLRPDGRLVLTVHRHVLGRQPGELRNAAEEAGFDRVTLSLRPRRRNSPAVELTARKAAANAGSVGSAPPG</sequence>
<name>A0A852ZHX3_9ACTN</name>
<comment type="caution">
    <text evidence="2">The sequence shown here is derived from an EMBL/GenBank/DDBJ whole genome shotgun (WGS) entry which is preliminary data.</text>
</comment>
<keyword evidence="3" id="KW-1185">Reference proteome</keyword>
<keyword evidence="2" id="KW-0830">Ubiquinone</keyword>
<evidence type="ECO:0000259" key="1">
    <source>
        <dbReference type="Pfam" id="PF08241"/>
    </source>
</evidence>
<dbReference type="InterPro" id="IPR029063">
    <property type="entry name" value="SAM-dependent_MTases_sf"/>
</dbReference>
<dbReference type="SUPFAM" id="SSF53335">
    <property type="entry name" value="S-adenosyl-L-methionine-dependent methyltransferases"/>
    <property type="match status" value="1"/>
</dbReference>
<dbReference type="GO" id="GO:0008757">
    <property type="term" value="F:S-adenosylmethionine-dependent methyltransferase activity"/>
    <property type="evidence" value="ECO:0007669"/>
    <property type="project" value="InterPro"/>
</dbReference>
<dbReference type="PANTHER" id="PTHR42912">
    <property type="entry name" value="METHYLTRANSFERASE"/>
    <property type="match status" value="1"/>
</dbReference>
<dbReference type="InterPro" id="IPR050508">
    <property type="entry name" value="Methyltransf_Superfamily"/>
</dbReference>
<organism evidence="2 3">
    <name type="scientific">Actinopolymorpha rutila</name>
    <dbReference type="NCBI Taxonomy" id="446787"/>
    <lineage>
        <taxon>Bacteria</taxon>
        <taxon>Bacillati</taxon>
        <taxon>Actinomycetota</taxon>
        <taxon>Actinomycetes</taxon>
        <taxon>Propionibacteriales</taxon>
        <taxon>Actinopolymorphaceae</taxon>
        <taxon>Actinopolymorpha</taxon>
    </lineage>
</organism>
<dbReference type="RefSeq" id="WP_179786979.1">
    <property type="nucleotide sequence ID" value="NZ_BAAARR010000002.1"/>
</dbReference>
<dbReference type="CDD" id="cd02440">
    <property type="entry name" value="AdoMet_MTases"/>
    <property type="match status" value="1"/>
</dbReference>
<dbReference type="GO" id="GO:0032259">
    <property type="term" value="P:methylation"/>
    <property type="evidence" value="ECO:0007669"/>
    <property type="project" value="UniProtKB-KW"/>
</dbReference>
<feature type="domain" description="Methyltransferase type 11" evidence="1">
    <location>
        <begin position="54"/>
        <end position="151"/>
    </location>
</feature>
<keyword evidence="2" id="KW-0489">Methyltransferase</keyword>
<dbReference type="PANTHER" id="PTHR42912:SF45">
    <property type="entry name" value="23S RRNA (GUANINE(745)-N(1))-METHYLTRANSFERASE"/>
    <property type="match status" value="1"/>
</dbReference>
<dbReference type="Proteomes" id="UP000579605">
    <property type="component" value="Unassembled WGS sequence"/>
</dbReference>
<dbReference type="Gene3D" id="3.40.50.150">
    <property type="entry name" value="Vaccinia Virus protein VP39"/>
    <property type="match status" value="1"/>
</dbReference>
<accession>A0A852ZHX3</accession>
<evidence type="ECO:0000313" key="3">
    <source>
        <dbReference type="Proteomes" id="UP000579605"/>
    </source>
</evidence>